<comment type="caution">
    <text evidence="2">The sequence shown here is derived from an EMBL/GenBank/DDBJ whole genome shotgun (WGS) entry which is preliminary data.</text>
</comment>
<accession>A0A6D2IQ73</accession>
<keyword evidence="1" id="KW-0812">Transmembrane</keyword>
<dbReference type="AlphaFoldDB" id="A0A6D2IQ73"/>
<sequence>MVNLFDRANFSPDRDDFSCDCHNRRLCVFSGRHWLHASPASTPMPIFIVYSIWVGFKFLSNLNLITYGMSSTTSKLLDDCVNLESDDGFTTGTRRFLHATPMVVYHSDR</sequence>
<dbReference type="Proteomes" id="UP000467841">
    <property type="component" value="Unassembled WGS sequence"/>
</dbReference>
<name>A0A6D2IQ73_9BRAS</name>
<organism evidence="2 3">
    <name type="scientific">Microthlaspi erraticum</name>
    <dbReference type="NCBI Taxonomy" id="1685480"/>
    <lineage>
        <taxon>Eukaryota</taxon>
        <taxon>Viridiplantae</taxon>
        <taxon>Streptophyta</taxon>
        <taxon>Embryophyta</taxon>
        <taxon>Tracheophyta</taxon>
        <taxon>Spermatophyta</taxon>
        <taxon>Magnoliopsida</taxon>
        <taxon>eudicotyledons</taxon>
        <taxon>Gunneridae</taxon>
        <taxon>Pentapetalae</taxon>
        <taxon>rosids</taxon>
        <taxon>malvids</taxon>
        <taxon>Brassicales</taxon>
        <taxon>Brassicaceae</taxon>
        <taxon>Coluteocarpeae</taxon>
        <taxon>Microthlaspi</taxon>
    </lineage>
</organism>
<gene>
    <name evidence="2" type="ORF">MERR_LOCUS19837</name>
</gene>
<feature type="transmembrane region" description="Helical" evidence="1">
    <location>
        <begin position="44"/>
        <end position="65"/>
    </location>
</feature>
<reference evidence="2" key="1">
    <citation type="submission" date="2020-01" db="EMBL/GenBank/DDBJ databases">
        <authorList>
            <person name="Mishra B."/>
        </authorList>
    </citation>
    <scope>NUCLEOTIDE SEQUENCE [LARGE SCALE GENOMIC DNA]</scope>
</reference>
<proteinExistence type="predicted"/>
<evidence type="ECO:0000313" key="3">
    <source>
        <dbReference type="Proteomes" id="UP000467841"/>
    </source>
</evidence>
<dbReference type="EMBL" id="CACVBM020001124">
    <property type="protein sequence ID" value="CAA7032602.1"/>
    <property type="molecule type" value="Genomic_DNA"/>
</dbReference>
<evidence type="ECO:0000313" key="2">
    <source>
        <dbReference type="EMBL" id="CAA7032602.1"/>
    </source>
</evidence>
<protein>
    <submittedName>
        <fullName evidence="2">Uncharacterized protein</fullName>
    </submittedName>
</protein>
<keyword evidence="3" id="KW-1185">Reference proteome</keyword>
<keyword evidence="1" id="KW-0472">Membrane</keyword>
<evidence type="ECO:0000256" key="1">
    <source>
        <dbReference type="SAM" id="Phobius"/>
    </source>
</evidence>
<keyword evidence="1" id="KW-1133">Transmembrane helix</keyword>